<dbReference type="VEuPathDB" id="TriTrypDB:LbrM.16.0160"/>
<dbReference type="GeneID" id="5414140"/>
<evidence type="ECO:0000256" key="1">
    <source>
        <dbReference type="SAM" id="MobiDB-lite"/>
    </source>
</evidence>
<proteinExistence type="predicted"/>
<dbReference type="EMBL" id="FR798990">
    <property type="protein sequence ID" value="CAM37655.1"/>
    <property type="molecule type" value="Genomic_DNA"/>
</dbReference>
<dbReference type="Proteomes" id="UP000007258">
    <property type="component" value="Chromosome 16"/>
</dbReference>
<evidence type="ECO:0000313" key="3">
    <source>
        <dbReference type="Proteomes" id="UP000007258"/>
    </source>
</evidence>
<dbReference type="InParanoid" id="A4H8E2"/>
<evidence type="ECO:0000313" key="2">
    <source>
        <dbReference type="EMBL" id="CAM37655.1"/>
    </source>
</evidence>
<feature type="compositionally biased region" description="Basic and acidic residues" evidence="1">
    <location>
        <begin position="219"/>
        <end position="240"/>
    </location>
</feature>
<feature type="region of interest" description="Disordered" evidence="1">
    <location>
        <begin position="192"/>
        <end position="293"/>
    </location>
</feature>
<reference evidence="2 3" key="2">
    <citation type="journal article" date="2011" name="Genome Res.">
        <title>Chromosome and gene copy number variation allow major structural change between species and strains of Leishmania.</title>
        <authorList>
            <person name="Rogers M.B."/>
            <person name="Hilley J.D."/>
            <person name="Dickens N.J."/>
            <person name="Wilkes J."/>
            <person name="Bates P.A."/>
            <person name="Depledge D.P."/>
            <person name="Harris D."/>
            <person name="Her Y."/>
            <person name="Herzyk P."/>
            <person name="Imamura H."/>
            <person name="Otto T.D."/>
            <person name="Sanders M."/>
            <person name="Seeger K."/>
            <person name="Dujardin J.C."/>
            <person name="Berriman M."/>
            <person name="Smith D.F."/>
            <person name="Hertz-Fowler C."/>
            <person name="Mottram J.C."/>
        </authorList>
    </citation>
    <scope>NUCLEOTIDE SEQUENCE [LARGE SCALE GENOMIC DNA]</scope>
    <source>
        <strain evidence="2 3">MHOM/BR/75/M2904</strain>
    </source>
</reference>
<dbReference type="RefSeq" id="XP_001563621.1">
    <property type="nucleotide sequence ID" value="XM_001563571.1"/>
</dbReference>
<organism evidence="2 3">
    <name type="scientific">Leishmania braziliensis</name>
    <dbReference type="NCBI Taxonomy" id="5660"/>
    <lineage>
        <taxon>Eukaryota</taxon>
        <taxon>Discoba</taxon>
        <taxon>Euglenozoa</taxon>
        <taxon>Kinetoplastea</taxon>
        <taxon>Metakinetoplastina</taxon>
        <taxon>Trypanosomatida</taxon>
        <taxon>Trypanosomatidae</taxon>
        <taxon>Leishmaniinae</taxon>
        <taxon>Leishmania</taxon>
        <taxon>Leishmania braziliensis species complex</taxon>
    </lineage>
</organism>
<accession>A4H8E2</accession>
<gene>
    <name evidence="2" type="ORF">LBRM_16_0160</name>
</gene>
<name>A4H8E2_LEIBR</name>
<sequence length="348" mass="38128">MCRPIFLHSPLHCVAPPQHVATPTTISDARHLVTVRLPPAVVPVAARQSQRAATAGQRAFYRLNSHLRALFSLPIPLVVHPSSLHLCSSRAETCIHSRIARNHQLPTLRVRCFSPLSLAPHPPLLREAMPLKRTEEVCGKPNQYNLKTLEYDWKELPDTHFQVPPPQPRLRNYSALAGYGAAKSRVNPITHQALPSFGAGPNGVDTLSPTPLPSPSRPAQEEVRRRQEPPVRNCNRDHMAELLGSEDGVGDGQTPSRELRRRARPPPLDAQELPQVPNGEHPPSASCQQLLPYSSGGAYGGGGVPQGNAAAAPPELQGANAFNVAWSHEDIRRVVQTNNLEAQRSYLR</sequence>
<dbReference type="AlphaFoldDB" id="A4H8E2"/>
<reference evidence="2 3" key="1">
    <citation type="journal article" date="2007" name="Nat. Genet.">
        <title>Comparative genomic analysis of three Leishmania species that cause diverse human disease.</title>
        <authorList>
            <person name="Peacock C.S."/>
            <person name="Seeger K."/>
            <person name="Harris D."/>
            <person name="Murphy L."/>
            <person name="Ruiz J.C."/>
            <person name="Quail M.A."/>
            <person name="Peters N."/>
            <person name="Adlem E."/>
            <person name="Tivey A."/>
            <person name="Aslett M."/>
            <person name="Kerhornou A."/>
            <person name="Ivens A."/>
            <person name="Fraser A."/>
            <person name="Rajandream M.A."/>
            <person name="Carver T."/>
            <person name="Norbertczak H."/>
            <person name="Chillingworth T."/>
            <person name="Hance Z."/>
            <person name="Jagels K."/>
            <person name="Moule S."/>
            <person name="Ormond D."/>
            <person name="Rutter S."/>
            <person name="Squares R."/>
            <person name="Whitehead S."/>
            <person name="Rabbinowitsch E."/>
            <person name="Arrowsmith C."/>
            <person name="White B."/>
            <person name="Thurston S."/>
            <person name="Bringaud F."/>
            <person name="Baldauf S.L."/>
            <person name="Faulconbridge A."/>
            <person name="Jeffares D."/>
            <person name="Depledge D.P."/>
            <person name="Oyola S.O."/>
            <person name="Hilley J.D."/>
            <person name="Brito L.O."/>
            <person name="Tosi L.R."/>
            <person name="Barrell B."/>
            <person name="Cruz A.K."/>
            <person name="Mottram J.C."/>
            <person name="Smith D.F."/>
            <person name="Berriman M."/>
        </authorList>
    </citation>
    <scope>NUCLEOTIDE SEQUENCE [LARGE SCALE GENOMIC DNA]</scope>
    <source>
        <strain evidence="2 3">MHOM/BR/75/M2904</strain>
    </source>
</reference>
<protein>
    <submittedName>
        <fullName evidence="2">Uncharacterized protein</fullName>
    </submittedName>
</protein>
<keyword evidence="3" id="KW-1185">Reference proteome</keyword>
<dbReference type="KEGG" id="lbz:LBRM_16_0160"/>